<name>A0AAE2CU89_9LAMI</name>
<dbReference type="EMBL" id="JACGWO010000002">
    <property type="protein sequence ID" value="KAK4434720.1"/>
    <property type="molecule type" value="Genomic_DNA"/>
</dbReference>
<reference evidence="1" key="2">
    <citation type="journal article" date="2024" name="Plant">
        <title>Genomic evolution and insights into agronomic trait innovations of Sesamum species.</title>
        <authorList>
            <person name="Miao H."/>
            <person name="Wang L."/>
            <person name="Qu L."/>
            <person name="Liu H."/>
            <person name="Sun Y."/>
            <person name="Le M."/>
            <person name="Wang Q."/>
            <person name="Wei S."/>
            <person name="Zheng Y."/>
            <person name="Lin W."/>
            <person name="Duan Y."/>
            <person name="Cao H."/>
            <person name="Xiong S."/>
            <person name="Wang X."/>
            <person name="Wei L."/>
            <person name="Li C."/>
            <person name="Ma Q."/>
            <person name="Ju M."/>
            <person name="Zhao R."/>
            <person name="Li G."/>
            <person name="Mu C."/>
            <person name="Tian Q."/>
            <person name="Mei H."/>
            <person name="Zhang T."/>
            <person name="Gao T."/>
            <person name="Zhang H."/>
        </authorList>
    </citation>
    <scope>NUCLEOTIDE SEQUENCE</scope>
    <source>
        <strain evidence="1">3651</strain>
    </source>
</reference>
<sequence length="123" mass="13573">MLSSLLAPSIASQLLPPPKPPDTLISLQSTLRSNSPGLINQVQDSSSFKEVTMRGIIANMDQASSKGSHTGFRIQENIDTQEPISSYKSKLLQLSAHFYFQTWLKNLDYYPEDGIGKDIATES</sequence>
<reference evidence="1" key="1">
    <citation type="submission" date="2020-06" db="EMBL/GenBank/DDBJ databases">
        <authorList>
            <person name="Li T."/>
            <person name="Hu X."/>
            <person name="Zhang T."/>
            <person name="Song X."/>
            <person name="Zhang H."/>
            <person name="Dai N."/>
            <person name="Sheng W."/>
            <person name="Hou X."/>
            <person name="Wei L."/>
        </authorList>
    </citation>
    <scope>NUCLEOTIDE SEQUENCE</scope>
    <source>
        <strain evidence="1">3651</strain>
        <tissue evidence="1">Leaf</tissue>
    </source>
</reference>
<evidence type="ECO:0000313" key="2">
    <source>
        <dbReference type="Proteomes" id="UP001293254"/>
    </source>
</evidence>
<protein>
    <submittedName>
        <fullName evidence="1">Uncharacterized protein</fullName>
    </submittedName>
</protein>
<accession>A0AAE2CU89</accession>
<proteinExistence type="predicted"/>
<dbReference type="AlphaFoldDB" id="A0AAE2CU89"/>
<organism evidence="1 2">
    <name type="scientific">Sesamum alatum</name>
    <dbReference type="NCBI Taxonomy" id="300844"/>
    <lineage>
        <taxon>Eukaryota</taxon>
        <taxon>Viridiplantae</taxon>
        <taxon>Streptophyta</taxon>
        <taxon>Embryophyta</taxon>
        <taxon>Tracheophyta</taxon>
        <taxon>Spermatophyta</taxon>
        <taxon>Magnoliopsida</taxon>
        <taxon>eudicotyledons</taxon>
        <taxon>Gunneridae</taxon>
        <taxon>Pentapetalae</taxon>
        <taxon>asterids</taxon>
        <taxon>lamiids</taxon>
        <taxon>Lamiales</taxon>
        <taxon>Pedaliaceae</taxon>
        <taxon>Sesamum</taxon>
    </lineage>
</organism>
<keyword evidence="2" id="KW-1185">Reference proteome</keyword>
<gene>
    <name evidence="1" type="ORF">Salat_0634800</name>
</gene>
<dbReference type="Proteomes" id="UP001293254">
    <property type="component" value="Unassembled WGS sequence"/>
</dbReference>
<evidence type="ECO:0000313" key="1">
    <source>
        <dbReference type="EMBL" id="KAK4434720.1"/>
    </source>
</evidence>
<comment type="caution">
    <text evidence="1">The sequence shown here is derived from an EMBL/GenBank/DDBJ whole genome shotgun (WGS) entry which is preliminary data.</text>
</comment>